<evidence type="ECO:0000256" key="2">
    <source>
        <dbReference type="PROSITE-ProRule" id="PRU00317"/>
    </source>
</evidence>
<feature type="repeat" description="Pumilio" evidence="2">
    <location>
        <begin position="565"/>
        <end position="601"/>
    </location>
</feature>
<gene>
    <name evidence="5" type="ORF">J8A68_005957</name>
</gene>
<dbReference type="FunFam" id="1.25.10.10:FF:000237">
    <property type="entry name" value="Pumilio homolog 9"/>
    <property type="match status" value="1"/>
</dbReference>
<dbReference type="Pfam" id="PF00806">
    <property type="entry name" value="PUF"/>
    <property type="match status" value="8"/>
</dbReference>
<evidence type="ECO:0000256" key="3">
    <source>
        <dbReference type="SAM" id="MobiDB-lite"/>
    </source>
</evidence>
<evidence type="ECO:0000313" key="6">
    <source>
        <dbReference type="Proteomes" id="UP000694255"/>
    </source>
</evidence>
<dbReference type="SMART" id="SM00025">
    <property type="entry name" value="Pumilio"/>
    <property type="match status" value="8"/>
</dbReference>
<dbReference type="PROSITE" id="PS50302">
    <property type="entry name" value="PUM"/>
    <property type="match status" value="6"/>
</dbReference>
<feature type="compositionally biased region" description="Low complexity" evidence="3">
    <location>
        <begin position="1"/>
        <end position="17"/>
    </location>
</feature>
<feature type="repeat" description="Pumilio" evidence="2">
    <location>
        <begin position="710"/>
        <end position="747"/>
    </location>
</feature>
<dbReference type="GO" id="GO:0010629">
    <property type="term" value="P:negative regulation of gene expression"/>
    <property type="evidence" value="ECO:0007669"/>
    <property type="project" value="UniProtKB-ARBA"/>
</dbReference>
<dbReference type="GO" id="GO:0005737">
    <property type="term" value="C:cytoplasm"/>
    <property type="evidence" value="ECO:0007669"/>
    <property type="project" value="TreeGrafter"/>
</dbReference>
<feature type="region of interest" description="Disordered" evidence="3">
    <location>
        <begin position="1"/>
        <end position="30"/>
    </location>
</feature>
<dbReference type="PANTHER" id="PTHR12537:SF13">
    <property type="entry name" value="PUMILIO HOMOLOGY DOMAIN FAMILY MEMBER 4"/>
    <property type="match status" value="1"/>
</dbReference>
<feature type="compositionally biased region" description="Low complexity" evidence="3">
    <location>
        <begin position="222"/>
        <end position="236"/>
    </location>
</feature>
<dbReference type="InterPro" id="IPR033712">
    <property type="entry name" value="Pumilio_RNA-bd"/>
</dbReference>
<dbReference type="EMBL" id="JAGSYN010000277">
    <property type="protein sequence ID" value="KAG7660538.1"/>
    <property type="molecule type" value="Genomic_DNA"/>
</dbReference>
<sequence length="808" mass="88227">MSTNSRSVSLSTSVDDTPLAKFSGSKSGLRSASISSSFFHRDAIFGDVANTSTSSDDAINTSATIRATTTTNQQEEDPVETTSTPVLASTAEIDIVGAIGNLDLDDDFRLPEDPSKSSTPFQQQSQAQAQNQQPFFGSFYYPQQGSLTPQPSLAMNKAPGTLASNITPSTNTWNSNIVPSSAPPLAYGKENELPMFVKPFELPETKEDAKNKQSSGLKLPFGTSTSGSGTNTSTTTLDNMLDGKFSIPPTSTSPPNDKDGSEPNNIVQDKNLVSGFIPQGFNAPIPMPPPPLHGPIPEHFHAGPHPHPPHLGPFPPPPVYPPSVHTPDFQQFDSVGMPQLSNMMPGPGPLHPPPPHGHPHGPPPPNGSNVWNPQIMTPPPMPGTMRNNFMDNRIMPQHMMMNNNGGMNGGRFGNGGNGNNNRGHHHHHHRNNGNGFMHDNNNGMNIHRKMHNNNNGGPGGKPRRGDDAAKYANAKLEDFTGEIYSLCKDQHGCRFLQRQLDLSQQEGAGKDDNTVGGSNEIAATLIFNEIYFKIVELMTDPFGNYLIQKLFENVTNDQRTILVKNAAPEFIRIALDPHGTRALQKLVECISTPEESKLIIDSLSPHIVSLSRDLNGNHVVQKCLQKLKPEENQFIFDAAALNCNEIATHRHGCCVLQRCLDHGSLPQRRQLSLKVAENATNLSLDPFGNYVVQYVLSRGDEQSIQIILNHIKSNIISLSLHKFGSNVIEKSLRINKLTDELIDVLLANSERFDILLNDAFGNYVLQTSLDVANPKDLSRLSQALMPLLPNIKNTPHGRRIMSKIQTIA</sequence>
<keyword evidence="6" id="KW-1185">Reference proteome</keyword>
<evidence type="ECO:0000259" key="4">
    <source>
        <dbReference type="PROSITE" id="PS50303"/>
    </source>
</evidence>
<dbReference type="OrthoDB" id="668540at2759"/>
<comment type="caution">
    <text evidence="5">The sequence shown here is derived from an EMBL/GenBank/DDBJ whole genome shotgun (WGS) entry which is preliminary data.</text>
</comment>
<dbReference type="InterPro" id="IPR033133">
    <property type="entry name" value="PUM-HD"/>
</dbReference>
<dbReference type="GO" id="GO:0010608">
    <property type="term" value="P:post-transcriptional regulation of gene expression"/>
    <property type="evidence" value="ECO:0007669"/>
    <property type="project" value="TreeGrafter"/>
</dbReference>
<feature type="compositionally biased region" description="Pro residues" evidence="3">
    <location>
        <begin position="309"/>
        <end position="321"/>
    </location>
</feature>
<keyword evidence="1" id="KW-0677">Repeat</keyword>
<dbReference type="GeneID" id="73472757"/>
<proteinExistence type="predicted"/>
<dbReference type="GO" id="GO:0003729">
    <property type="term" value="F:mRNA binding"/>
    <property type="evidence" value="ECO:0007669"/>
    <property type="project" value="TreeGrafter"/>
</dbReference>
<dbReference type="PROSITE" id="PS50303">
    <property type="entry name" value="PUM_HD"/>
    <property type="match status" value="1"/>
</dbReference>
<dbReference type="PANTHER" id="PTHR12537">
    <property type="entry name" value="RNA BINDING PROTEIN PUMILIO-RELATED"/>
    <property type="match status" value="1"/>
</dbReference>
<name>A0A8J5QD17_9ASCO</name>
<evidence type="ECO:0000256" key="1">
    <source>
        <dbReference type="ARBA" id="ARBA00022737"/>
    </source>
</evidence>
<dbReference type="CDD" id="cd07920">
    <property type="entry name" value="Pumilio"/>
    <property type="match status" value="1"/>
</dbReference>
<evidence type="ECO:0000313" key="5">
    <source>
        <dbReference type="EMBL" id="KAG7660538.1"/>
    </source>
</evidence>
<feature type="domain" description="PUM-HD" evidence="4">
    <location>
        <begin position="455"/>
        <end position="808"/>
    </location>
</feature>
<dbReference type="InterPro" id="IPR001313">
    <property type="entry name" value="Pumilio_RNA-bd_rpt"/>
</dbReference>
<dbReference type="RefSeq" id="XP_049260771.1">
    <property type="nucleotide sequence ID" value="XM_049410079.1"/>
</dbReference>
<dbReference type="AlphaFoldDB" id="A0A8J5QD17"/>
<feature type="repeat" description="Pumilio" evidence="2">
    <location>
        <begin position="674"/>
        <end position="709"/>
    </location>
</feature>
<feature type="repeat" description="Pumilio" evidence="2">
    <location>
        <begin position="478"/>
        <end position="516"/>
    </location>
</feature>
<feature type="region of interest" description="Disordered" evidence="3">
    <location>
        <begin position="288"/>
        <end position="379"/>
    </location>
</feature>
<feature type="region of interest" description="Disordered" evidence="3">
    <location>
        <begin position="66"/>
        <end position="86"/>
    </location>
</feature>
<protein>
    <recommendedName>
        <fullName evidence="4">PUM-HD domain-containing protein</fullName>
    </recommendedName>
</protein>
<feature type="region of interest" description="Disordered" evidence="3">
    <location>
        <begin position="206"/>
        <end position="267"/>
    </location>
</feature>
<feature type="repeat" description="Pumilio" evidence="2">
    <location>
        <begin position="602"/>
        <end position="637"/>
    </location>
</feature>
<feature type="compositionally biased region" description="Pro residues" evidence="3">
    <location>
        <begin position="346"/>
        <end position="366"/>
    </location>
</feature>
<feature type="region of interest" description="Disordered" evidence="3">
    <location>
        <begin position="104"/>
        <end position="130"/>
    </location>
</feature>
<organism evidence="5 6">
    <name type="scientific">[Candida] subhashii</name>
    <dbReference type="NCBI Taxonomy" id="561895"/>
    <lineage>
        <taxon>Eukaryota</taxon>
        <taxon>Fungi</taxon>
        <taxon>Dikarya</taxon>
        <taxon>Ascomycota</taxon>
        <taxon>Saccharomycotina</taxon>
        <taxon>Pichiomycetes</taxon>
        <taxon>Debaryomycetaceae</taxon>
        <taxon>Spathaspora</taxon>
    </lineage>
</organism>
<reference evidence="5 6" key="1">
    <citation type="journal article" date="2021" name="DNA Res.">
        <title>Genome analysis of Candida subhashii reveals its hybrid nature and dual mitochondrial genome conformations.</title>
        <authorList>
            <person name="Mixao V."/>
            <person name="Hegedusova E."/>
            <person name="Saus E."/>
            <person name="Pryszcz L.P."/>
            <person name="Cillingova A."/>
            <person name="Nosek J."/>
            <person name="Gabaldon T."/>
        </authorList>
    </citation>
    <scope>NUCLEOTIDE SEQUENCE [LARGE SCALE GENOMIC DNA]</scope>
    <source>
        <strain evidence="5 6">CBS 10753</strain>
    </source>
</reference>
<feature type="repeat" description="Pumilio" evidence="2">
    <location>
        <begin position="529"/>
        <end position="564"/>
    </location>
</feature>
<accession>A0A8J5QD17</accession>
<dbReference type="Proteomes" id="UP000694255">
    <property type="component" value="Unassembled WGS sequence"/>
</dbReference>